<proteinExistence type="predicted"/>
<evidence type="ECO:0000313" key="2">
    <source>
        <dbReference type="Proteomes" id="UP001235547"/>
    </source>
</evidence>
<gene>
    <name evidence="1" type="ORF">PYH38_001726</name>
</gene>
<dbReference type="RefSeq" id="WP_280731007.1">
    <property type="nucleotide sequence ID" value="NZ_CP120367.1"/>
</dbReference>
<accession>A0ABY8CTH7</accession>
<dbReference type="EMBL" id="CP120370">
    <property type="protein sequence ID" value="WEX80306.1"/>
    <property type="molecule type" value="Genomic_DNA"/>
</dbReference>
<dbReference type="Proteomes" id="UP001235547">
    <property type="component" value="Chromosome 2"/>
</dbReference>
<name>A0ABY8CTH7_9HYPH</name>
<keyword evidence="2" id="KW-1185">Reference proteome</keyword>
<reference evidence="1 2" key="1">
    <citation type="submission" date="2023-03" db="EMBL/GenBank/DDBJ databases">
        <authorList>
            <person name="Kaur S."/>
            <person name="Espinosa-Saiz D."/>
            <person name="Velazquez E."/>
            <person name="Menendez E."/>
            <person name="diCenzo G.C."/>
        </authorList>
    </citation>
    <scope>NUCLEOTIDE SEQUENCE [LARGE SCALE GENOMIC DNA]</scope>
    <source>
        <strain evidence="1 2">LMG 27395</strain>
    </source>
</reference>
<protein>
    <submittedName>
        <fullName evidence="1">Uncharacterized protein</fullName>
    </submittedName>
</protein>
<sequence length="92" mass="10528">MALFNLVTDQLSQGKVEPFRFRMTHWKPLRHGSLVEVYTPSSLAETVEINAEATSHSSHNVEIAAAREERSWGIVMFEDCFRPMPIPHFKSV</sequence>
<evidence type="ECO:0000313" key="1">
    <source>
        <dbReference type="EMBL" id="WEX80306.1"/>
    </source>
</evidence>
<organism evidence="1 2">
    <name type="scientific">Sinorhizobium numidicum</name>
    <dbReference type="NCBI Taxonomy" id="680248"/>
    <lineage>
        <taxon>Bacteria</taxon>
        <taxon>Pseudomonadati</taxon>
        <taxon>Pseudomonadota</taxon>
        <taxon>Alphaproteobacteria</taxon>
        <taxon>Hyphomicrobiales</taxon>
        <taxon>Rhizobiaceae</taxon>
        <taxon>Sinorhizobium/Ensifer group</taxon>
        <taxon>Sinorhizobium</taxon>
    </lineage>
</organism>